<keyword evidence="6 15" id="KW-0808">Transferase</keyword>
<dbReference type="GO" id="GO:0009231">
    <property type="term" value="P:riboflavin biosynthetic process"/>
    <property type="evidence" value="ECO:0007669"/>
    <property type="project" value="InterPro"/>
</dbReference>
<keyword evidence="11 15" id="KW-0067">ATP-binding</keyword>
<protein>
    <recommendedName>
        <fullName evidence="15">Riboflavin biosynthesis protein</fullName>
    </recommendedName>
    <domain>
        <recommendedName>
            <fullName evidence="15">Riboflavin kinase</fullName>
            <ecNumber evidence="15">2.7.1.26</ecNumber>
        </recommendedName>
        <alternativeName>
            <fullName evidence="15">Flavokinase</fullName>
        </alternativeName>
    </domain>
    <domain>
        <recommendedName>
            <fullName evidence="15">FMN adenylyltransferase</fullName>
            <ecNumber evidence="15">2.7.7.2</ecNumber>
        </recommendedName>
        <alternativeName>
            <fullName evidence="15">FAD pyrophosphorylase</fullName>
        </alternativeName>
        <alternativeName>
            <fullName evidence="15">FAD synthase</fullName>
        </alternativeName>
    </domain>
</protein>
<dbReference type="Gene3D" id="3.40.50.620">
    <property type="entry name" value="HUPs"/>
    <property type="match status" value="1"/>
</dbReference>
<dbReference type="AlphaFoldDB" id="A0A3A5MBC2"/>
<dbReference type="GO" id="GO:0005524">
    <property type="term" value="F:ATP binding"/>
    <property type="evidence" value="ECO:0007669"/>
    <property type="project" value="UniProtKB-UniRule"/>
</dbReference>
<dbReference type="InterPro" id="IPR002606">
    <property type="entry name" value="Riboflavin_kinase_bac"/>
</dbReference>
<keyword evidence="5 15" id="KW-0288">FMN</keyword>
<evidence type="ECO:0000256" key="13">
    <source>
        <dbReference type="ARBA" id="ARBA00047880"/>
    </source>
</evidence>
<proteinExistence type="inferred from homology"/>
<comment type="pathway">
    <text evidence="3 15">Cofactor biosynthesis; FMN biosynthesis; FMN from riboflavin (ATP route): step 1/1.</text>
</comment>
<dbReference type="InterPro" id="IPR014729">
    <property type="entry name" value="Rossmann-like_a/b/a_fold"/>
</dbReference>
<evidence type="ECO:0000256" key="14">
    <source>
        <dbReference type="ARBA" id="ARBA00049494"/>
    </source>
</evidence>
<evidence type="ECO:0000256" key="7">
    <source>
        <dbReference type="ARBA" id="ARBA00022695"/>
    </source>
</evidence>
<dbReference type="CDD" id="cd02064">
    <property type="entry name" value="FAD_synthetase_N"/>
    <property type="match status" value="1"/>
</dbReference>
<dbReference type="Gene3D" id="2.40.30.30">
    <property type="entry name" value="Riboflavin kinase-like"/>
    <property type="match status" value="1"/>
</dbReference>
<keyword evidence="9 15" id="KW-0418">Kinase</keyword>
<evidence type="ECO:0000256" key="5">
    <source>
        <dbReference type="ARBA" id="ARBA00022643"/>
    </source>
</evidence>
<dbReference type="Proteomes" id="UP000272015">
    <property type="component" value="Unassembled WGS sequence"/>
</dbReference>
<evidence type="ECO:0000256" key="2">
    <source>
        <dbReference type="ARBA" id="ARBA00004726"/>
    </source>
</evidence>
<evidence type="ECO:0000256" key="1">
    <source>
        <dbReference type="ARBA" id="ARBA00002121"/>
    </source>
</evidence>
<feature type="domain" description="Riboflavin kinase" evidence="16">
    <location>
        <begin position="184"/>
        <end position="309"/>
    </location>
</feature>
<dbReference type="NCBIfam" id="TIGR00083">
    <property type="entry name" value="ribF"/>
    <property type="match status" value="1"/>
</dbReference>
<dbReference type="InterPro" id="IPR023465">
    <property type="entry name" value="Riboflavin_kinase_dom_sf"/>
</dbReference>
<comment type="pathway">
    <text evidence="2 15">Cofactor biosynthesis; FAD biosynthesis; FAD from FMN: step 1/1.</text>
</comment>
<reference evidence="17 18" key="1">
    <citation type="submission" date="2018-09" db="EMBL/GenBank/DDBJ databases">
        <title>Novel species of Cryobacterium.</title>
        <authorList>
            <person name="Liu Q."/>
            <person name="Xin Y.-H."/>
        </authorList>
    </citation>
    <scope>NUCLEOTIDE SEQUENCE [LARGE SCALE GENOMIC DNA]</scope>
    <source>
        <strain evidence="17 18">Hh39</strain>
    </source>
</reference>
<dbReference type="GO" id="GO:0009398">
    <property type="term" value="P:FMN biosynthetic process"/>
    <property type="evidence" value="ECO:0007669"/>
    <property type="project" value="UniProtKB-UniRule"/>
</dbReference>
<accession>A0A3A5MBC2</accession>
<keyword evidence="8 15" id="KW-0547">Nucleotide-binding</keyword>
<dbReference type="PIRSF" id="PIRSF004491">
    <property type="entry name" value="FAD_Synth"/>
    <property type="match status" value="1"/>
</dbReference>
<dbReference type="GO" id="GO:0006747">
    <property type="term" value="P:FAD biosynthetic process"/>
    <property type="evidence" value="ECO:0007669"/>
    <property type="project" value="UniProtKB-UniRule"/>
</dbReference>
<dbReference type="PANTHER" id="PTHR22749:SF6">
    <property type="entry name" value="RIBOFLAVIN KINASE"/>
    <property type="match status" value="1"/>
</dbReference>
<dbReference type="GO" id="GO:0008531">
    <property type="term" value="F:riboflavin kinase activity"/>
    <property type="evidence" value="ECO:0007669"/>
    <property type="project" value="UniProtKB-UniRule"/>
</dbReference>
<evidence type="ECO:0000256" key="12">
    <source>
        <dbReference type="ARBA" id="ARBA00023268"/>
    </source>
</evidence>
<keyword evidence="18" id="KW-1185">Reference proteome</keyword>
<dbReference type="UniPathway" id="UPA00277">
    <property type="reaction ID" value="UER00407"/>
</dbReference>
<dbReference type="GO" id="GO:0003919">
    <property type="term" value="F:FMN adenylyltransferase activity"/>
    <property type="evidence" value="ECO:0007669"/>
    <property type="project" value="UniProtKB-UniRule"/>
</dbReference>
<keyword evidence="12" id="KW-0511">Multifunctional enzyme</keyword>
<dbReference type="EC" id="2.7.1.26" evidence="15"/>
<comment type="catalytic activity">
    <reaction evidence="13 15">
        <text>riboflavin + ATP = FMN + ADP + H(+)</text>
        <dbReference type="Rhea" id="RHEA:14357"/>
        <dbReference type="ChEBI" id="CHEBI:15378"/>
        <dbReference type="ChEBI" id="CHEBI:30616"/>
        <dbReference type="ChEBI" id="CHEBI:57986"/>
        <dbReference type="ChEBI" id="CHEBI:58210"/>
        <dbReference type="ChEBI" id="CHEBI:456216"/>
        <dbReference type="EC" id="2.7.1.26"/>
    </reaction>
</comment>
<dbReference type="InterPro" id="IPR015865">
    <property type="entry name" value="Riboflavin_kinase_bac/euk"/>
</dbReference>
<comment type="caution">
    <text evidence="17">The sequence shown here is derived from an EMBL/GenBank/DDBJ whole genome shotgun (WGS) entry which is preliminary data.</text>
</comment>
<evidence type="ECO:0000313" key="17">
    <source>
        <dbReference type="EMBL" id="RJT87417.1"/>
    </source>
</evidence>
<evidence type="ECO:0000256" key="15">
    <source>
        <dbReference type="PIRNR" id="PIRNR004491"/>
    </source>
</evidence>
<comment type="catalytic activity">
    <reaction evidence="14 15">
        <text>FMN + ATP + H(+) = FAD + diphosphate</text>
        <dbReference type="Rhea" id="RHEA:17237"/>
        <dbReference type="ChEBI" id="CHEBI:15378"/>
        <dbReference type="ChEBI" id="CHEBI:30616"/>
        <dbReference type="ChEBI" id="CHEBI:33019"/>
        <dbReference type="ChEBI" id="CHEBI:57692"/>
        <dbReference type="ChEBI" id="CHEBI:58210"/>
        <dbReference type="EC" id="2.7.7.2"/>
    </reaction>
</comment>
<dbReference type="SUPFAM" id="SSF52374">
    <property type="entry name" value="Nucleotidylyl transferase"/>
    <property type="match status" value="1"/>
</dbReference>
<dbReference type="EMBL" id="QZVS01000090">
    <property type="protein sequence ID" value="RJT87417.1"/>
    <property type="molecule type" value="Genomic_DNA"/>
</dbReference>
<keyword evidence="10 15" id="KW-0274">FAD</keyword>
<dbReference type="Pfam" id="PF06574">
    <property type="entry name" value="FAD_syn"/>
    <property type="match status" value="1"/>
</dbReference>
<dbReference type="NCBIfam" id="NF004160">
    <property type="entry name" value="PRK05627.1-3"/>
    <property type="match status" value="1"/>
</dbReference>
<dbReference type="PANTHER" id="PTHR22749">
    <property type="entry name" value="RIBOFLAVIN KINASE/FMN ADENYLYLTRANSFERASE"/>
    <property type="match status" value="1"/>
</dbReference>
<evidence type="ECO:0000256" key="9">
    <source>
        <dbReference type="ARBA" id="ARBA00022777"/>
    </source>
</evidence>
<evidence type="ECO:0000256" key="8">
    <source>
        <dbReference type="ARBA" id="ARBA00022741"/>
    </source>
</evidence>
<dbReference type="EC" id="2.7.7.2" evidence="15"/>
<comment type="similarity">
    <text evidence="15">Belongs to the ribF family.</text>
</comment>
<organism evidence="17 18">
    <name type="scientific">Cryobacterium melibiosiphilum</name>
    <dbReference type="NCBI Taxonomy" id="995039"/>
    <lineage>
        <taxon>Bacteria</taxon>
        <taxon>Bacillati</taxon>
        <taxon>Actinomycetota</taxon>
        <taxon>Actinomycetes</taxon>
        <taxon>Micrococcales</taxon>
        <taxon>Microbacteriaceae</taxon>
        <taxon>Cryobacterium</taxon>
    </lineage>
</organism>
<dbReference type="OrthoDB" id="9803667at2"/>
<gene>
    <name evidence="17" type="ORF">D6T64_15305</name>
</gene>
<comment type="function">
    <text evidence="1">Catalyzes the phosphorylation of riboflavin to FMN followed by the adenylation of FMN to FAD.</text>
</comment>
<evidence type="ECO:0000256" key="3">
    <source>
        <dbReference type="ARBA" id="ARBA00005201"/>
    </source>
</evidence>
<evidence type="ECO:0000313" key="18">
    <source>
        <dbReference type="Proteomes" id="UP000272015"/>
    </source>
</evidence>
<evidence type="ECO:0000256" key="6">
    <source>
        <dbReference type="ARBA" id="ARBA00022679"/>
    </source>
</evidence>
<sequence length="318" mass="34601">MNVFRGLTSIPTDWPASAVTIGKFDGVHAGHRAVIAELERLAARDDLRTVVVTFDRHPLALLAPERCPHALVSTDQKLDLLAETGVDATLVLEFTRELADLEPEDFVRNVLVSDLHARHVLVGRDFRFGHRGAGDVALLRKLGIRFGFAVDLIEDVGLGQPRRVSSTWIRELLAAGDVAAASRLLGHLPTMRGIVVHGAARGRELGFPTANLEPEAEGLTPADGVYAGWLTDAGVRYPAAISVGKNPTFEGIVQTQVEAFVLDEDIDLYGHRIDVAFVEHIRGMVAYEGVEPLIAQIRDDVARVRQILAEPATQRTIG</sequence>
<dbReference type="UniPathway" id="UPA00276">
    <property type="reaction ID" value="UER00406"/>
</dbReference>
<evidence type="ECO:0000256" key="10">
    <source>
        <dbReference type="ARBA" id="ARBA00022827"/>
    </source>
</evidence>
<dbReference type="SUPFAM" id="SSF82114">
    <property type="entry name" value="Riboflavin kinase-like"/>
    <property type="match status" value="1"/>
</dbReference>
<dbReference type="Pfam" id="PF01687">
    <property type="entry name" value="Flavokinase"/>
    <property type="match status" value="1"/>
</dbReference>
<name>A0A3A5MBC2_9MICO</name>
<dbReference type="FunFam" id="3.40.50.620:FF:000021">
    <property type="entry name" value="Riboflavin biosynthesis protein"/>
    <property type="match status" value="1"/>
</dbReference>
<evidence type="ECO:0000256" key="4">
    <source>
        <dbReference type="ARBA" id="ARBA00022630"/>
    </source>
</evidence>
<dbReference type="InterPro" id="IPR015864">
    <property type="entry name" value="FAD_synthase"/>
</dbReference>
<keyword evidence="4 15" id="KW-0285">Flavoprotein</keyword>
<keyword evidence="7 15" id="KW-0548">Nucleotidyltransferase</keyword>
<dbReference type="SMART" id="SM00904">
    <property type="entry name" value="Flavokinase"/>
    <property type="match status" value="1"/>
</dbReference>
<evidence type="ECO:0000259" key="16">
    <source>
        <dbReference type="SMART" id="SM00904"/>
    </source>
</evidence>
<dbReference type="FunFam" id="2.40.30.30:FF:000003">
    <property type="entry name" value="Riboflavin biosynthesis protein"/>
    <property type="match status" value="1"/>
</dbReference>
<dbReference type="InterPro" id="IPR023468">
    <property type="entry name" value="Riboflavin_kinase"/>
</dbReference>
<dbReference type="RefSeq" id="WP_119975562.1">
    <property type="nucleotide sequence ID" value="NZ_JBHSQA010000003.1"/>
</dbReference>
<evidence type="ECO:0000256" key="11">
    <source>
        <dbReference type="ARBA" id="ARBA00022840"/>
    </source>
</evidence>